<dbReference type="EMBL" id="AGCK01000211">
    <property type="protein sequence ID" value="EHM45624.1"/>
    <property type="molecule type" value="Genomic_DNA"/>
</dbReference>
<organism evidence="1 2">
    <name type="scientific">Flavonifractor plautii ATCC 29863</name>
    <dbReference type="NCBI Taxonomy" id="411475"/>
    <lineage>
        <taxon>Bacteria</taxon>
        <taxon>Bacillati</taxon>
        <taxon>Bacillota</taxon>
        <taxon>Clostridia</taxon>
        <taxon>Eubacteriales</taxon>
        <taxon>Oscillospiraceae</taxon>
        <taxon>Flavonifractor</taxon>
    </lineage>
</organism>
<proteinExistence type="predicted"/>
<reference evidence="1 2" key="1">
    <citation type="submission" date="2011-08" db="EMBL/GenBank/DDBJ databases">
        <authorList>
            <person name="Weinstock G."/>
            <person name="Sodergren E."/>
            <person name="Clifton S."/>
            <person name="Fulton L."/>
            <person name="Fulton B."/>
            <person name="Courtney L."/>
            <person name="Fronick C."/>
            <person name="Harrison M."/>
            <person name="Strong C."/>
            <person name="Farmer C."/>
            <person name="Delahaunty K."/>
            <person name="Markovic C."/>
            <person name="Hall O."/>
            <person name="Minx P."/>
            <person name="Tomlinson C."/>
            <person name="Mitreva M."/>
            <person name="Hou S."/>
            <person name="Chen J."/>
            <person name="Wollam A."/>
            <person name="Pepin K.H."/>
            <person name="Johnson M."/>
            <person name="Bhonagiri V."/>
            <person name="Zhang X."/>
            <person name="Suruliraj S."/>
            <person name="Warren W."/>
            <person name="Chinwalla A."/>
            <person name="Mardis E.R."/>
            <person name="Wilson R.K."/>
        </authorList>
    </citation>
    <scope>NUCLEOTIDE SEQUENCE [LARGE SCALE GENOMIC DNA]</scope>
    <source>
        <strain evidence="1 2">ATCC 29863</strain>
    </source>
</reference>
<dbReference type="Proteomes" id="UP000004459">
    <property type="component" value="Unassembled WGS sequence"/>
</dbReference>
<dbReference type="HOGENOM" id="CLU_3099066_0_0_9"/>
<accession>G9YSL3</accession>
<sequence length="51" mass="5863">MKPFRFKGFLQRTVKTDISIKSKNAAKRRYQITTQRSGCDLERRSSGVSAL</sequence>
<gene>
    <name evidence="1" type="ORF">HMPREF0372_02520</name>
</gene>
<comment type="caution">
    <text evidence="1">The sequence shown here is derived from an EMBL/GenBank/DDBJ whole genome shotgun (WGS) entry which is preliminary data.</text>
</comment>
<name>G9YSL3_FLAPL</name>
<evidence type="ECO:0000313" key="2">
    <source>
        <dbReference type="Proteomes" id="UP000004459"/>
    </source>
</evidence>
<dbReference type="AlphaFoldDB" id="G9YSL3"/>
<protein>
    <submittedName>
        <fullName evidence="1">Uncharacterized protein</fullName>
    </submittedName>
</protein>
<evidence type="ECO:0000313" key="1">
    <source>
        <dbReference type="EMBL" id="EHM45624.1"/>
    </source>
</evidence>